<dbReference type="InterPro" id="IPR031712">
    <property type="entry name" value="DUF5077"/>
</dbReference>
<dbReference type="Gene3D" id="2.60.40.1180">
    <property type="entry name" value="Golgi alpha-mannosidase II"/>
    <property type="match status" value="1"/>
</dbReference>
<dbReference type="Gene3D" id="2.60.120.260">
    <property type="entry name" value="Galactose-binding domain-like"/>
    <property type="match status" value="1"/>
</dbReference>
<dbReference type="InterPro" id="IPR016286">
    <property type="entry name" value="FUC_metazoa-typ"/>
</dbReference>
<evidence type="ECO:0000256" key="2">
    <source>
        <dbReference type="ARBA" id="ARBA00007951"/>
    </source>
</evidence>
<feature type="domain" description="Glycoside hydrolase family 29 N-terminal" evidence="7">
    <location>
        <begin position="10"/>
        <end position="328"/>
    </location>
</feature>
<dbReference type="InterPro" id="IPR057739">
    <property type="entry name" value="Glyco_hydro_29_N"/>
</dbReference>
<keyword evidence="6 9" id="KW-0326">Glycosidase</keyword>
<keyword evidence="5 9" id="KW-0378">Hydrolase</keyword>
<dbReference type="SMART" id="SM00812">
    <property type="entry name" value="Alpha_L_fucos"/>
    <property type="match status" value="1"/>
</dbReference>
<dbReference type="InterPro" id="IPR013780">
    <property type="entry name" value="Glyco_hydro_b"/>
</dbReference>
<keyword evidence="4" id="KW-0732">Signal</keyword>
<dbReference type="GO" id="GO:0004560">
    <property type="term" value="F:alpha-L-fucosidase activity"/>
    <property type="evidence" value="ECO:0007669"/>
    <property type="project" value="UniProtKB-EC"/>
</dbReference>
<organism evidence="9 10">
    <name type="scientific">Arcticibacter svalbardensis MN12-7</name>
    <dbReference type="NCBI Taxonomy" id="1150600"/>
    <lineage>
        <taxon>Bacteria</taxon>
        <taxon>Pseudomonadati</taxon>
        <taxon>Bacteroidota</taxon>
        <taxon>Sphingobacteriia</taxon>
        <taxon>Sphingobacteriales</taxon>
        <taxon>Sphingobacteriaceae</taxon>
        <taxon>Arcticibacter</taxon>
    </lineage>
</organism>
<evidence type="ECO:0000259" key="7">
    <source>
        <dbReference type="Pfam" id="PF01120"/>
    </source>
</evidence>
<feature type="domain" description="DUF5077" evidence="8">
    <location>
        <begin position="448"/>
        <end position="548"/>
    </location>
</feature>
<keyword evidence="10" id="KW-1185">Reference proteome</keyword>
<dbReference type="GO" id="GO:0005764">
    <property type="term" value="C:lysosome"/>
    <property type="evidence" value="ECO:0007669"/>
    <property type="project" value="TreeGrafter"/>
</dbReference>
<comment type="similarity">
    <text evidence="2">Belongs to the glycosyl hydrolase 29 family.</text>
</comment>
<dbReference type="EMBL" id="AQPN01000079">
    <property type="protein sequence ID" value="EOR94595.1"/>
    <property type="molecule type" value="Genomic_DNA"/>
</dbReference>
<evidence type="ECO:0000256" key="1">
    <source>
        <dbReference type="ARBA" id="ARBA00004071"/>
    </source>
</evidence>
<dbReference type="AlphaFoldDB" id="R9GSS5"/>
<evidence type="ECO:0000259" key="8">
    <source>
        <dbReference type="Pfam" id="PF16871"/>
    </source>
</evidence>
<dbReference type="PRINTS" id="PR00741">
    <property type="entry name" value="GLHYDRLASE29"/>
</dbReference>
<dbReference type="GO" id="GO:0006004">
    <property type="term" value="P:fucose metabolic process"/>
    <property type="evidence" value="ECO:0007669"/>
    <property type="project" value="InterPro"/>
</dbReference>
<evidence type="ECO:0000313" key="9">
    <source>
        <dbReference type="EMBL" id="EOR94595.1"/>
    </source>
</evidence>
<dbReference type="Pfam" id="PF01120">
    <property type="entry name" value="Alpha_L_fucos"/>
    <property type="match status" value="1"/>
</dbReference>
<reference evidence="9 10" key="1">
    <citation type="journal article" date="2013" name="Genome Announc.">
        <title>Draft Genome Sequence of Arcticibacter svalbardensis Strain MN12-7T, a Member of the Family Sphingobacteriaceae Isolated from an Arctic Soil Sample.</title>
        <authorList>
            <person name="Shivaji S."/>
            <person name="Ara S."/>
            <person name="Prasad S."/>
            <person name="Manasa B.P."/>
            <person name="Begum Z."/>
            <person name="Singh A."/>
            <person name="Kumar Pinnaka A."/>
        </authorList>
    </citation>
    <scope>NUCLEOTIDE SEQUENCE [LARGE SCALE GENOMIC DNA]</scope>
    <source>
        <strain evidence="9 10">MN12-7</strain>
    </source>
</reference>
<dbReference type="EC" id="3.2.1.51" evidence="3"/>
<evidence type="ECO:0000256" key="3">
    <source>
        <dbReference type="ARBA" id="ARBA00012662"/>
    </source>
</evidence>
<sequence length="566" mass="63813">MLNITFAQNKPITKQIPKEQRMEWWQDARFGMFVHWGIYSVPAGQYKGKEISNSAEWIMNKGQIPLGEYEKFSDEFNPTNFDAKSFVALAKEAGMKYIVITSKHHDGFSMFKSKSNPFNIVNATPFKRDVLKELSEECQKQGLRFGFYYSQAQDWSHPGGLGNNWDKKMQHVSNDVYVKEKALPEVNQLLTEYGPISIFWWDTPRQMTKEVVDSLHRITSILQPGIITNDRLGEGYPGDYKTFERGIPKVKPDDKYWEICQPISASWGFKKSDTVFQTPSALIRNLVDIAGKGGNYLLNVSPRADGTLSPVAISRLKEVGKWMDVNHEAIYGTQAGPRVQPNWGRITLKTENGKSIAYLHVFDWKNNTEILVQLKNRVKSCYLLTDPKRIFETKSDDKGITVKLTGKAPNEYASVIVLNLNESSNAIQSDQLIQNADGILVLPAERAQFQNLNEQGAEYQENKKAIGKWTSESAEVNWTVTVHTGGNFKISAETASLKDAKVSISIGEESQVLSMSPSGDYNKFIGQEFGSIKISKAGVYKVILKPVAGNWNPVNLKDLKLELTKK</sequence>
<gene>
    <name evidence="9" type="ORF">ADIARSV_2193</name>
</gene>
<name>R9GSS5_9SPHI</name>
<comment type="function">
    <text evidence="1">Alpha-L-fucosidase is responsible for hydrolyzing the alpha-1,6-linked fucose joined to the reducing-end N-acetylglucosamine of the carbohydrate moieties of glycoproteins.</text>
</comment>
<dbReference type="PANTHER" id="PTHR10030:SF37">
    <property type="entry name" value="ALPHA-L-FUCOSIDASE-RELATED"/>
    <property type="match status" value="1"/>
</dbReference>
<dbReference type="InterPro" id="IPR000933">
    <property type="entry name" value="Glyco_hydro_29"/>
</dbReference>
<dbReference type="Pfam" id="PF16871">
    <property type="entry name" value="DUF5077"/>
    <property type="match status" value="1"/>
</dbReference>
<dbReference type="PANTHER" id="PTHR10030">
    <property type="entry name" value="ALPHA-L-FUCOSIDASE"/>
    <property type="match status" value="1"/>
</dbReference>
<evidence type="ECO:0000256" key="5">
    <source>
        <dbReference type="ARBA" id="ARBA00022801"/>
    </source>
</evidence>
<evidence type="ECO:0000256" key="6">
    <source>
        <dbReference type="ARBA" id="ARBA00023295"/>
    </source>
</evidence>
<comment type="caution">
    <text evidence="9">The sequence shown here is derived from an EMBL/GenBank/DDBJ whole genome shotgun (WGS) entry which is preliminary data.</text>
</comment>
<dbReference type="Gene3D" id="3.20.20.80">
    <property type="entry name" value="Glycosidases"/>
    <property type="match status" value="1"/>
</dbReference>
<dbReference type="InterPro" id="IPR017853">
    <property type="entry name" value="GH"/>
</dbReference>
<proteinExistence type="inferred from homology"/>
<evidence type="ECO:0000256" key="4">
    <source>
        <dbReference type="ARBA" id="ARBA00022729"/>
    </source>
</evidence>
<accession>R9GSS5</accession>
<evidence type="ECO:0000313" key="10">
    <source>
        <dbReference type="Proteomes" id="UP000014174"/>
    </source>
</evidence>
<dbReference type="PATRIC" id="fig|1150600.3.peg.2167"/>
<dbReference type="STRING" id="1150600.ADIARSV_2193"/>
<protein>
    <recommendedName>
        <fullName evidence="3">alpha-L-fucosidase</fullName>
        <ecNumber evidence="3">3.2.1.51</ecNumber>
    </recommendedName>
</protein>
<dbReference type="eggNOG" id="COG3669">
    <property type="taxonomic scope" value="Bacteria"/>
</dbReference>
<dbReference type="Proteomes" id="UP000014174">
    <property type="component" value="Unassembled WGS sequence"/>
</dbReference>
<dbReference type="SUPFAM" id="SSF51445">
    <property type="entry name" value="(Trans)glycosidases"/>
    <property type="match status" value="1"/>
</dbReference>
<dbReference type="GO" id="GO:0016139">
    <property type="term" value="P:glycoside catabolic process"/>
    <property type="evidence" value="ECO:0007669"/>
    <property type="project" value="TreeGrafter"/>
</dbReference>